<feature type="active site" description="Nucleophile" evidence="6">
    <location>
        <position position="116"/>
    </location>
</feature>
<comment type="catalytic activity">
    <reaction evidence="1 6 7">
        <text>Thiol-dependent hydrolysis of ester, thioester, amide, peptide and isopeptide bonds formed by the C-terminal Gly of ubiquitin (a 76-residue protein attached to proteins as an intracellular targeting signal).</text>
        <dbReference type="EC" id="3.4.19.12"/>
    </reaction>
</comment>
<feature type="site" description="Transition state stabilizer" evidence="6">
    <location>
        <position position="110"/>
    </location>
</feature>
<evidence type="ECO:0000256" key="4">
    <source>
        <dbReference type="ARBA" id="ARBA00022801"/>
    </source>
</evidence>
<keyword evidence="5 6" id="KW-0788">Thiol protease</keyword>
<dbReference type="Proteomes" id="UP000256690">
    <property type="component" value="Unassembled WGS sequence"/>
</dbReference>
<dbReference type="AlphaFoldDB" id="A0A3D8SLP3"/>
<dbReference type="GO" id="GO:0005737">
    <property type="term" value="C:cytoplasm"/>
    <property type="evidence" value="ECO:0007669"/>
    <property type="project" value="TreeGrafter"/>
</dbReference>
<keyword evidence="2 6" id="KW-0645">Protease</keyword>
<evidence type="ECO:0000313" key="11">
    <source>
        <dbReference type="Proteomes" id="UP000256690"/>
    </source>
</evidence>
<dbReference type="GO" id="GO:0016579">
    <property type="term" value="P:protein deubiquitination"/>
    <property type="evidence" value="ECO:0007669"/>
    <property type="project" value="TreeGrafter"/>
</dbReference>
<dbReference type="PROSITE" id="PS52048">
    <property type="entry name" value="UCH_DOMAIN"/>
    <property type="match status" value="1"/>
</dbReference>
<feature type="compositionally biased region" description="Polar residues" evidence="8">
    <location>
        <begin position="11"/>
        <end position="20"/>
    </location>
</feature>
<evidence type="ECO:0000256" key="7">
    <source>
        <dbReference type="RuleBase" id="RU361215"/>
    </source>
</evidence>
<dbReference type="GO" id="GO:0006511">
    <property type="term" value="P:ubiquitin-dependent protein catabolic process"/>
    <property type="evidence" value="ECO:0007669"/>
    <property type="project" value="UniProtKB-UniRule"/>
</dbReference>
<comment type="similarity">
    <text evidence="6 7">Belongs to the peptidase C12 family.</text>
</comment>
<dbReference type="Gene3D" id="3.40.532.10">
    <property type="entry name" value="Peptidase C12, ubiquitin carboxyl-terminal hydrolase"/>
    <property type="match status" value="1"/>
</dbReference>
<reference evidence="10 11" key="1">
    <citation type="journal article" date="2018" name="IMA Fungus">
        <title>IMA Genome-F 9: Draft genome sequence of Annulohypoxylon stygium, Aspergillus mulundensis, Berkeleyomyces basicola (syn. Thielaviopsis basicola), Ceratocystis smalleyi, two Cercospora beticola strains, Coleophoma cylindrospora, Fusarium fracticaudum, Phialophora cf. hyalina, and Morchella septimelata.</title>
        <authorList>
            <person name="Wingfield B.D."/>
            <person name="Bills G.F."/>
            <person name="Dong Y."/>
            <person name="Huang W."/>
            <person name="Nel W.J."/>
            <person name="Swalarsk-Parry B.S."/>
            <person name="Vaghefi N."/>
            <person name="Wilken P.M."/>
            <person name="An Z."/>
            <person name="de Beer Z.W."/>
            <person name="De Vos L."/>
            <person name="Chen L."/>
            <person name="Duong T.A."/>
            <person name="Gao Y."/>
            <person name="Hammerbacher A."/>
            <person name="Kikkert J.R."/>
            <person name="Li Y."/>
            <person name="Li H."/>
            <person name="Li K."/>
            <person name="Li Q."/>
            <person name="Liu X."/>
            <person name="Ma X."/>
            <person name="Naidoo K."/>
            <person name="Pethybridge S.J."/>
            <person name="Sun J."/>
            <person name="Steenkamp E.T."/>
            <person name="van der Nest M.A."/>
            <person name="van Wyk S."/>
            <person name="Wingfield M.J."/>
            <person name="Xiong C."/>
            <person name="Yue Q."/>
            <person name="Zhang X."/>
        </authorList>
    </citation>
    <scope>NUCLEOTIDE SEQUENCE [LARGE SCALE GENOMIC DNA]</scope>
    <source>
        <strain evidence="10 11">DSM 5745</strain>
    </source>
</reference>
<feature type="site" description="Important for enzyme activity" evidence="6">
    <location>
        <position position="223"/>
    </location>
</feature>
<dbReference type="SUPFAM" id="SSF54001">
    <property type="entry name" value="Cysteine proteinases"/>
    <property type="match status" value="1"/>
</dbReference>
<dbReference type="CDD" id="cd09617">
    <property type="entry name" value="Peptidase_C12_UCH37_BAP1"/>
    <property type="match status" value="1"/>
</dbReference>
<evidence type="ECO:0000256" key="6">
    <source>
        <dbReference type="PROSITE-ProRule" id="PRU01393"/>
    </source>
</evidence>
<dbReference type="PANTHER" id="PTHR10589:SF29">
    <property type="entry name" value="UBIQUITIN CARBOXYL-TERMINAL HYDROLASE"/>
    <property type="match status" value="1"/>
</dbReference>
<dbReference type="STRING" id="1810919.A0A3D8SLP3"/>
<dbReference type="GeneID" id="38114208"/>
<dbReference type="InterPro" id="IPR036959">
    <property type="entry name" value="Peptidase_C12_UCH_sf"/>
</dbReference>
<comment type="caution">
    <text evidence="10">The sequence shown here is derived from an EMBL/GenBank/DDBJ whole genome shotgun (WGS) entry which is preliminary data.</text>
</comment>
<gene>
    <name evidence="10" type="ORF">DSM5745_03838</name>
</gene>
<evidence type="ECO:0000256" key="1">
    <source>
        <dbReference type="ARBA" id="ARBA00000707"/>
    </source>
</evidence>
<dbReference type="RefSeq" id="XP_026606720.1">
    <property type="nucleotide sequence ID" value="XM_026745854.1"/>
</dbReference>
<dbReference type="PANTHER" id="PTHR10589">
    <property type="entry name" value="UBIQUITIN CARBOXYL-TERMINAL HYDROLASE"/>
    <property type="match status" value="1"/>
</dbReference>
<evidence type="ECO:0000256" key="2">
    <source>
        <dbReference type="ARBA" id="ARBA00022670"/>
    </source>
</evidence>
<dbReference type="EC" id="3.4.19.12" evidence="7"/>
<keyword evidence="3 6" id="KW-0833">Ubl conjugation pathway</keyword>
<protein>
    <recommendedName>
        <fullName evidence="7">Ubiquitin carboxyl-terminal hydrolase</fullName>
        <ecNumber evidence="7">3.4.19.12</ecNumber>
    </recommendedName>
</protein>
<accession>A0A3D8SLP3</accession>
<organism evidence="10 11">
    <name type="scientific">Aspergillus mulundensis</name>
    <dbReference type="NCBI Taxonomy" id="1810919"/>
    <lineage>
        <taxon>Eukaryota</taxon>
        <taxon>Fungi</taxon>
        <taxon>Dikarya</taxon>
        <taxon>Ascomycota</taxon>
        <taxon>Pezizomycotina</taxon>
        <taxon>Eurotiomycetes</taxon>
        <taxon>Eurotiomycetidae</taxon>
        <taxon>Eurotiales</taxon>
        <taxon>Aspergillaceae</taxon>
        <taxon>Aspergillus</taxon>
        <taxon>Aspergillus subgen. Nidulantes</taxon>
    </lineage>
</organism>
<dbReference type="Pfam" id="PF01088">
    <property type="entry name" value="Peptidase_C12"/>
    <property type="match status" value="1"/>
</dbReference>
<name>A0A3D8SLP3_9EURO</name>
<keyword evidence="4 6" id="KW-0378">Hydrolase</keyword>
<dbReference type="OrthoDB" id="1924260at2759"/>
<dbReference type="GO" id="GO:0004843">
    <property type="term" value="F:cysteine-type deubiquitinase activity"/>
    <property type="evidence" value="ECO:0007669"/>
    <property type="project" value="UniProtKB-UniRule"/>
</dbReference>
<dbReference type="InterPro" id="IPR038765">
    <property type="entry name" value="Papain-like_cys_pep_sf"/>
</dbReference>
<dbReference type="EMBL" id="PVWQ01000003">
    <property type="protein sequence ID" value="RDW87196.1"/>
    <property type="molecule type" value="Genomic_DNA"/>
</dbReference>
<evidence type="ECO:0000256" key="5">
    <source>
        <dbReference type="ARBA" id="ARBA00022807"/>
    </source>
</evidence>
<evidence type="ECO:0000256" key="8">
    <source>
        <dbReference type="SAM" id="MobiDB-lite"/>
    </source>
</evidence>
<dbReference type="InterPro" id="IPR001578">
    <property type="entry name" value="Peptidase_C12_UCH"/>
</dbReference>
<evidence type="ECO:0000313" key="10">
    <source>
        <dbReference type="EMBL" id="RDW87196.1"/>
    </source>
</evidence>
<keyword evidence="11" id="KW-1185">Reference proteome</keyword>
<evidence type="ECO:0000256" key="3">
    <source>
        <dbReference type="ARBA" id="ARBA00022786"/>
    </source>
</evidence>
<dbReference type="PRINTS" id="PR00707">
    <property type="entry name" value="UBCTHYDRLASE"/>
</dbReference>
<feature type="compositionally biased region" description="Basic residues" evidence="8">
    <location>
        <begin position="1"/>
        <end position="10"/>
    </location>
</feature>
<sequence>MSERVKRRKVNNPTNSINGRINSQRATFEGEKESWNGFCELESEPAIFNVMLREFGVTGVQVQEVLSLEEKYLDTLNKPVYGIIFLFRWREDDPEKQEASCPEGLWFANQTASNACATVALLNIVNNIEGADLGENLRSFKDFTMPFTPALRGDAINNFEFVKRIHNSFARRMDILNSDLQLKHEVASKRKRSKKSGREEHEADAGFHFIAFVPALGKVWRFDGLERQPQALGVFEPESNWLSLVKPSIKARMAEYDEGQIAFSVLSFGRDPLPNLVEQLAMNIKQLQLAERTITSREPKESGSGPQIMPFLAENTLLGLDGSYGVTERVLNGAVIAPGKAEEYLSYSTDELAKHCADMSSAQEKLRIEIRDKQQLHRADDEYAEGRRYDYGPAIRTWLRLLARKRIVEDLIPISQWST</sequence>
<proteinExistence type="inferred from homology"/>
<feature type="domain" description="UCH catalytic" evidence="9">
    <location>
        <begin position="37"/>
        <end position="270"/>
    </location>
</feature>
<evidence type="ECO:0000259" key="9">
    <source>
        <dbReference type="PROSITE" id="PS52048"/>
    </source>
</evidence>
<feature type="region of interest" description="Disordered" evidence="8">
    <location>
        <begin position="1"/>
        <end position="20"/>
    </location>
</feature>
<dbReference type="FunFam" id="3.40.532.10:FF:000010">
    <property type="entry name" value="Ubiquitin carboxyl-terminal hydrolase"/>
    <property type="match status" value="1"/>
</dbReference>
<feature type="active site" description="Proton donor" evidence="6">
    <location>
        <position position="208"/>
    </location>
</feature>